<keyword evidence="9" id="KW-1185">Reference proteome</keyword>
<dbReference type="InterPro" id="IPR010095">
    <property type="entry name" value="Cas12f1-like_TNB"/>
</dbReference>
<evidence type="ECO:0000313" key="8">
    <source>
        <dbReference type="EMBL" id="OLU39865.1"/>
    </source>
</evidence>
<dbReference type="NCBIfam" id="NF040570">
    <property type="entry name" value="guided_TnpB"/>
    <property type="match status" value="1"/>
</dbReference>
<evidence type="ECO:0000256" key="2">
    <source>
        <dbReference type="ARBA" id="ARBA00022578"/>
    </source>
</evidence>
<dbReference type="AlphaFoldDB" id="A0A1U7NG69"/>
<sequence length="273" mass="32006">YVQVPKLGRVHLKEKGRIPTYVPNEVEIVKGRIGQKNGRWYMGVYVEYEVDSVPSYRKDSDGIGIDLGIKELAVLSNKEVFANINKKRPMKRKLRKLKHLSRIYSRKLKAYRARKKKDPDNRPTRSNLNKAQKRLQTVQQKMNNTRNTYRRQTVARIMDLYPSYITMEDLNIAGMMKNRKLAHAIAQMQWYAFRTDVQFQWAKRGIEFRLAECRYPSSKTCHQCGHVHKALKLSDRTFVCPDCGYTEERDLNAAHNLRDTAAYTVLDLQTTMF</sequence>
<evidence type="ECO:0000256" key="4">
    <source>
        <dbReference type="ARBA" id="ARBA00023172"/>
    </source>
</evidence>
<evidence type="ECO:0000256" key="1">
    <source>
        <dbReference type="ARBA" id="ARBA00008761"/>
    </source>
</evidence>
<evidence type="ECO:0000256" key="3">
    <source>
        <dbReference type="ARBA" id="ARBA00023125"/>
    </source>
</evidence>
<keyword evidence="3" id="KW-0238">DNA-binding</keyword>
<keyword evidence="2" id="KW-0815">Transposition</keyword>
<name>A0A1U7NG69_9FIRM</name>
<protein>
    <recommendedName>
        <fullName evidence="10">Transposase</fullName>
    </recommendedName>
</protein>
<accession>A0A1U7NG69</accession>
<evidence type="ECO:0008006" key="10">
    <source>
        <dbReference type="Google" id="ProtNLM"/>
    </source>
</evidence>
<dbReference type="GO" id="GO:0006310">
    <property type="term" value="P:DNA recombination"/>
    <property type="evidence" value="ECO:0007669"/>
    <property type="project" value="UniProtKB-KW"/>
</dbReference>
<dbReference type="GO" id="GO:0032196">
    <property type="term" value="P:transposition"/>
    <property type="evidence" value="ECO:0007669"/>
    <property type="project" value="UniProtKB-KW"/>
</dbReference>
<evidence type="ECO:0000259" key="7">
    <source>
        <dbReference type="Pfam" id="PF07282"/>
    </source>
</evidence>
<dbReference type="InterPro" id="IPR001959">
    <property type="entry name" value="Transposase"/>
</dbReference>
<feature type="domain" description="Cas12f1-like TNB" evidence="7">
    <location>
        <begin position="190"/>
        <end position="257"/>
    </location>
</feature>
<reference evidence="8 9" key="1">
    <citation type="submission" date="2016-11" db="EMBL/GenBank/DDBJ databases">
        <title>Description of two novel members of the family Erysipelotrichaceae: Ileibacterium lipovorans gen. nov., sp. nov. and Dubosiella newyorkensis, gen. nov., sp. nov.</title>
        <authorList>
            <person name="Cox L.M."/>
            <person name="Sohn J."/>
            <person name="Tyrrell K.L."/>
            <person name="Citron D.M."/>
            <person name="Lawson P.A."/>
            <person name="Patel N.B."/>
            <person name="Iizumi T."/>
            <person name="Perez-Perez G.I."/>
            <person name="Goldstein E.J."/>
            <person name="Blaser M.J."/>
        </authorList>
    </citation>
    <scope>NUCLEOTIDE SEQUENCE [LARGE SCALE GENOMIC DNA]</scope>
    <source>
        <strain evidence="8 9">NYU-BL-A3</strain>
    </source>
</reference>
<evidence type="ECO:0000259" key="6">
    <source>
        <dbReference type="Pfam" id="PF01385"/>
    </source>
</evidence>
<dbReference type="OrthoDB" id="1551477at2"/>
<dbReference type="RefSeq" id="WP_143356954.1">
    <property type="nucleotide sequence ID" value="NZ_MPJW01000123.1"/>
</dbReference>
<evidence type="ECO:0000256" key="5">
    <source>
        <dbReference type="SAM" id="MobiDB-lite"/>
    </source>
</evidence>
<comment type="caution">
    <text evidence="8">The sequence shown here is derived from an EMBL/GenBank/DDBJ whole genome shotgun (WGS) entry which is preliminary data.</text>
</comment>
<dbReference type="GO" id="GO:0003677">
    <property type="term" value="F:DNA binding"/>
    <property type="evidence" value="ECO:0007669"/>
    <property type="project" value="UniProtKB-KW"/>
</dbReference>
<dbReference type="GeneID" id="82202767"/>
<organism evidence="8 9">
    <name type="scientific">Ileibacterium valens</name>
    <dbReference type="NCBI Taxonomy" id="1862668"/>
    <lineage>
        <taxon>Bacteria</taxon>
        <taxon>Bacillati</taxon>
        <taxon>Bacillota</taxon>
        <taxon>Erysipelotrichia</taxon>
        <taxon>Erysipelotrichales</taxon>
        <taxon>Erysipelotrichaceae</taxon>
        <taxon>Ileibacterium</taxon>
    </lineage>
</organism>
<comment type="similarity">
    <text evidence="1">In the C-terminal section; belongs to the transposase 35 family.</text>
</comment>
<dbReference type="Pfam" id="PF07282">
    <property type="entry name" value="Cas12f1-like_TNB"/>
    <property type="match status" value="1"/>
</dbReference>
<proteinExistence type="inferred from homology"/>
<feature type="domain" description="Probable transposase IS891/IS1136/IS1341" evidence="6">
    <location>
        <begin position="46"/>
        <end position="179"/>
    </location>
</feature>
<gene>
    <name evidence="8" type="ORF">BO222_06050</name>
</gene>
<dbReference type="Pfam" id="PF01385">
    <property type="entry name" value="OrfB_IS605"/>
    <property type="match status" value="1"/>
</dbReference>
<dbReference type="Proteomes" id="UP000186341">
    <property type="component" value="Unassembled WGS sequence"/>
</dbReference>
<dbReference type="EMBL" id="MPJW01000123">
    <property type="protein sequence ID" value="OLU39865.1"/>
    <property type="molecule type" value="Genomic_DNA"/>
</dbReference>
<keyword evidence="4" id="KW-0233">DNA recombination</keyword>
<evidence type="ECO:0000313" key="9">
    <source>
        <dbReference type="Proteomes" id="UP000186341"/>
    </source>
</evidence>
<feature type="region of interest" description="Disordered" evidence="5">
    <location>
        <begin position="111"/>
        <end position="130"/>
    </location>
</feature>
<feature type="non-terminal residue" evidence="8">
    <location>
        <position position="1"/>
    </location>
</feature>